<feature type="chain" id="PRO_5045740391" evidence="1">
    <location>
        <begin position="19"/>
        <end position="319"/>
    </location>
</feature>
<evidence type="ECO:0000313" key="3">
    <source>
        <dbReference type="Proteomes" id="UP001164746"/>
    </source>
</evidence>
<reference evidence="2" key="1">
    <citation type="submission" date="2022-11" db="EMBL/GenBank/DDBJ databases">
        <title>Centuries of genome instability and evolution in soft-shell clam transmissible cancer (bioRxiv).</title>
        <authorList>
            <person name="Hart S.F.M."/>
            <person name="Yonemitsu M.A."/>
            <person name="Giersch R.M."/>
            <person name="Beal B.F."/>
            <person name="Arriagada G."/>
            <person name="Davis B.W."/>
            <person name="Ostrander E.A."/>
            <person name="Goff S.P."/>
            <person name="Metzger M.J."/>
        </authorList>
    </citation>
    <scope>NUCLEOTIDE SEQUENCE</scope>
    <source>
        <strain evidence="2">MELC-2E11</strain>
        <tissue evidence="2">Siphon/mantle</tissue>
    </source>
</reference>
<keyword evidence="3" id="KW-1185">Reference proteome</keyword>
<keyword evidence="1" id="KW-0732">Signal</keyword>
<dbReference type="Proteomes" id="UP001164746">
    <property type="component" value="Chromosome 5"/>
</dbReference>
<organism evidence="2 3">
    <name type="scientific">Mya arenaria</name>
    <name type="common">Soft-shell clam</name>
    <dbReference type="NCBI Taxonomy" id="6604"/>
    <lineage>
        <taxon>Eukaryota</taxon>
        <taxon>Metazoa</taxon>
        <taxon>Spiralia</taxon>
        <taxon>Lophotrochozoa</taxon>
        <taxon>Mollusca</taxon>
        <taxon>Bivalvia</taxon>
        <taxon>Autobranchia</taxon>
        <taxon>Heteroconchia</taxon>
        <taxon>Euheterodonta</taxon>
        <taxon>Imparidentia</taxon>
        <taxon>Neoheterodontei</taxon>
        <taxon>Myida</taxon>
        <taxon>Myoidea</taxon>
        <taxon>Myidae</taxon>
        <taxon>Mya</taxon>
    </lineage>
</organism>
<protein>
    <submittedName>
        <fullName evidence="2">Uncharacterized protein</fullName>
    </submittedName>
</protein>
<feature type="non-terminal residue" evidence="2">
    <location>
        <position position="319"/>
    </location>
</feature>
<accession>A0ABY7E5S1</accession>
<feature type="signal peptide" evidence="1">
    <location>
        <begin position="1"/>
        <end position="18"/>
    </location>
</feature>
<name>A0ABY7E5S1_MYAAR</name>
<gene>
    <name evidence="2" type="ORF">MAR_019506</name>
</gene>
<proteinExistence type="predicted"/>
<evidence type="ECO:0000256" key="1">
    <source>
        <dbReference type="SAM" id="SignalP"/>
    </source>
</evidence>
<evidence type="ECO:0000313" key="2">
    <source>
        <dbReference type="EMBL" id="WAR04137.1"/>
    </source>
</evidence>
<dbReference type="EMBL" id="CP111016">
    <property type="protein sequence ID" value="WAR04137.1"/>
    <property type="molecule type" value="Genomic_DNA"/>
</dbReference>
<sequence length="319" mass="36605">MDANFYVVLCCLVFVGDGFVLPNSCGTLTVMKPAFMNRNVTLKFIPQNRWISNIGWMYALELDTWFNTLYGLEEHIRSTDHDGVFYDTISFVAYKECNNSLFYVQCNQDNTISNTVKLHLHEIRPICGNLVLLSPEIKYGKNVEIAYYPSDTFVKKNNLYHARTWLNGPGQPIHFRNDTYKERKMSDYLYTLNMYNFMESKAGRYALKCGKSIVSSTNWLDIHVTDKQLIGPTWDECIYGNAETTIYCNTSRTAGKTHVTLSIGSDDFTMTQDESHPGVNAVKLDINTWRDNDGDTVTCKVSNDDYIHDLKSSAKFLYM</sequence>